<feature type="compositionally biased region" description="Low complexity" evidence="10">
    <location>
        <begin position="428"/>
        <end position="437"/>
    </location>
</feature>
<feature type="compositionally biased region" description="Gly residues" evidence="10">
    <location>
        <begin position="438"/>
        <end position="453"/>
    </location>
</feature>
<evidence type="ECO:0000256" key="1">
    <source>
        <dbReference type="ARBA" id="ARBA00004567"/>
    </source>
</evidence>
<reference evidence="12" key="1">
    <citation type="submission" date="2021-12" db="EMBL/GenBank/DDBJ databases">
        <title>Curvularia clavata genome.</title>
        <authorList>
            <person name="Cao Y."/>
        </authorList>
    </citation>
    <scope>NUCLEOTIDE SEQUENCE</scope>
    <source>
        <strain evidence="12">Yc1106</strain>
    </source>
</reference>
<feature type="compositionally biased region" description="Low complexity" evidence="10">
    <location>
        <begin position="624"/>
        <end position="639"/>
    </location>
</feature>
<dbReference type="OrthoDB" id="3797628at2759"/>
<dbReference type="GO" id="GO:0044614">
    <property type="term" value="C:nuclear pore cytoplasmic filaments"/>
    <property type="evidence" value="ECO:0007669"/>
    <property type="project" value="TreeGrafter"/>
</dbReference>
<dbReference type="GO" id="GO:0017056">
    <property type="term" value="F:structural constituent of nuclear pore"/>
    <property type="evidence" value="ECO:0007669"/>
    <property type="project" value="InterPro"/>
</dbReference>
<feature type="compositionally biased region" description="Polar residues" evidence="10">
    <location>
        <begin position="669"/>
        <end position="685"/>
    </location>
</feature>
<evidence type="ECO:0000256" key="8">
    <source>
        <dbReference type="ARBA" id="ARBA00023132"/>
    </source>
</evidence>
<dbReference type="InterPro" id="IPR036903">
    <property type="entry name" value="Nup98_auto-Pept-S59_dom_sf"/>
</dbReference>
<keyword evidence="8" id="KW-0906">Nuclear pore complex</keyword>
<dbReference type="EMBL" id="CP089280">
    <property type="protein sequence ID" value="USP81503.1"/>
    <property type="molecule type" value="Genomic_DNA"/>
</dbReference>
<sequence length="2000" mass="210903">MSFGGFGGFGSNNNNTQSTGFGGFGSTNNNSTGFGSNTNTGSSIFGASNNATTGSTMFGSNNASSSSPFGGGGGFGTNTNNNTAFGSKPFGSSTTGGGLFGGGGSTTGNTFGGFGSTNNTTSAFGSNTNTGGSLFGQNKTGFGSTTTGGGLFGGGSTGGTFGSTNTTTATGGFGANTGSAFGGGSNPPANNGTASTPFQAFSEKDGTTGNSQYQTITFQQPYQNYSLEELRVADYNQGRRYGNGNGQAGAFGQSTGFGGFGSNNTTSTGTTGFGATNNTTGGLFGGGNTTTTSAFGQNTGSAFGSNNNASGGGLFGQSKPATGGLFGSTNNASTGTTGGLFGGGSTTNTTGGFGSGTGGFGSSTTGGGLFGQNKPATGGGLFGGSSTTNTTSTPFGGGATNTGGAFGQSNTGGGGLFGQSNQASSTPAFGANNTSTNTGGGLFGGGATSGGFGQNNQTSTQNTTSGGLFGGGFGQNNQQNQQKPGGLFGGASTGTTGGGLFGGQTNQSQPATGGLFGSSTTNNNTGGGLFGQKPATGGTSLFGGANTNTGTTGGGLFGNLGTQNNQQNTGGSGLFGGQNNNQQKPGGLFGGSTNTTNTGGGLFGSTLGQQNNNQQSTLGGSLFSSQNQQPQQQQQNGNSLFGASGSSLLNTSMNTNPYGNDALFAGLGTPTQSPGPLATPLSSSQKNKKNAILPQHKLNPAASTRLLTPQTKRGGYGFSYSNYGTPASGSSSQAGTPSLSGSLFANGGLSRSLGKSLSSSNLRNNFTAETSILSPGAFSTTGRNFGNGSLKRLNINRNINAARTPLFDEPSQKRVSFAAGETLNGNTNGETALVVRQDEEEGSPRSGSHDASNDSSRPEMQQVNGTEVARINDDHVLAPKSSSSVNIQPGQDPKPGEYWSSPSMDRLKKMSKQELRSIPNFVVGRQHIGQIKFNHGEPVDLSEVDLDKLFGDIVQLNARNATVYGETCTCLPKPALGTALNQPSEIVLGNSWPRNKAGKKDVKHLERLKRVAGTTFIDYNQATGEWTFTVPHFSSYGLDYDDYSDDEDDGSSSELSDVPDTPLDQQHRSSQMTSTPQDDSFASPTQSSPDDTFDFKKGMRGGRANVPGGFGDDTVYDDEEEMHDTHGESFLGHRSVGSLDGQQDADYSEESESELAHDQNMADSVSSPVQTTEQITAKEDISRGSLMPKSILKAGQYLKPATGTPSKMQTVFDDDWANQLQRTISPKKQDRQALRESQGHALREQDFQTSQFSQSFRARPITTAMDLMDSLFGEPEKQQFAKRGGHGIELPYSKRPKTSSDLDQLNDVEKEFHACSKPHFSEANVLVYGNKGPTHLEGGVFPTAQEPLVGANKDVRFAKMPTFDDAAPETLKIQKQHTRIYTPNGIPSAKVMTDPAPLEFSTMAKAVALDTTAGTQEQQAWQLLSLLFDDADRVPAGIQVEEMKLYRKEKLSEFWRLLVWDDAQKHVQQAVSPEERALAHLSCNNVADACHTLLDGLDLRLATMVAQIGGDETMRQSMAAQIEEWRRLDTLSEMEDAHRALYELLAGNCTQSEGKTGAGSENRASTFNISSRFGLDWRRAFGLRLWYGTLVNEPIEMAVAQFADAVRDGREDVKPVPWFVKDKVDMGWNDPASEHREDLLWGILKLYASAKMDLPANIENVLAPENVSGNPFNARLSFQLFQLFKSRQEDVSEADERKVAMPTVRDEDDSDDRFRRSLQSWTAPGAQDDVQAADPLVELSDKIALTYAASLHTPELWTTAIWVYTHVSSAPMREHYIRSLLTQFAGLFSLDSNDPTYTHLVTDLHVPSTWLHAAAALHAKSNGDALREATHLIKADELEEAHEVLCRKVGPEAIISRDYDALRELMAGFVAESNVPLPREPVQGWAQGGQIYFDYIELIDLTGQRSAYRVDEELESKVEELLVKLQRALEVAGRDRLGSCGLEERVALMDIAGTVANLITKNQSANRNAILKLPLTEDLWLKHSIDLSTSYYRNLLVTSR</sequence>
<evidence type="ECO:0000256" key="2">
    <source>
        <dbReference type="ARBA" id="ARBA00008926"/>
    </source>
</evidence>
<evidence type="ECO:0000256" key="7">
    <source>
        <dbReference type="ARBA" id="ARBA00023010"/>
    </source>
</evidence>
<feature type="compositionally biased region" description="Low complexity" evidence="10">
    <location>
        <begin position="475"/>
        <end position="485"/>
    </location>
</feature>
<feature type="compositionally biased region" description="Polar residues" evidence="10">
    <location>
        <begin position="853"/>
        <end position="862"/>
    </location>
</feature>
<evidence type="ECO:0000256" key="3">
    <source>
        <dbReference type="ARBA" id="ARBA00022448"/>
    </source>
</evidence>
<dbReference type="GO" id="GO:0034398">
    <property type="term" value="P:telomere tethering at nuclear periphery"/>
    <property type="evidence" value="ECO:0007669"/>
    <property type="project" value="TreeGrafter"/>
</dbReference>
<keyword evidence="13" id="KW-1185">Reference proteome</keyword>
<evidence type="ECO:0000256" key="4">
    <source>
        <dbReference type="ARBA" id="ARBA00022813"/>
    </source>
</evidence>
<dbReference type="Proteomes" id="UP001056012">
    <property type="component" value="Chromosome 7"/>
</dbReference>
<dbReference type="GO" id="GO:0006606">
    <property type="term" value="P:protein import into nucleus"/>
    <property type="evidence" value="ECO:0007669"/>
    <property type="project" value="TreeGrafter"/>
</dbReference>
<keyword evidence="5" id="KW-0509">mRNA transport</keyword>
<dbReference type="InterPro" id="IPR007230">
    <property type="entry name" value="Nup98_auto-Pept-S59_dom"/>
</dbReference>
<dbReference type="GO" id="GO:0006405">
    <property type="term" value="P:RNA export from nucleus"/>
    <property type="evidence" value="ECO:0007669"/>
    <property type="project" value="TreeGrafter"/>
</dbReference>
<feature type="region of interest" description="Disordered" evidence="10">
    <location>
        <begin position="337"/>
        <end position="710"/>
    </location>
</feature>
<dbReference type="FunFam" id="1.10.10.2360:FF:000001">
    <property type="entry name" value="Nuclear pore complex protein Nup98-Nup96"/>
    <property type="match status" value="1"/>
</dbReference>
<feature type="region of interest" description="Disordered" evidence="10">
    <location>
        <begin position="311"/>
        <end position="330"/>
    </location>
</feature>
<keyword evidence="6" id="KW-0653">Protein transport</keyword>
<organism evidence="12 13">
    <name type="scientific">Curvularia clavata</name>
    <dbReference type="NCBI Taxonomy" id="95742"/>
    <lineage>
        <taxon>Eukaryota</taxon>
        <taxon>Fungi</taxon>
        <taxon>Dikarya</taxon>
        <taxon>Ascomycota</taxon>
        <taxon>Pezizomycotina</taxon>
        <taxon>Dothideomycetes</taxon>
        <taxon>Pleosporomycetidae</taxon>
        <taxon>Pleosporales</taxon>
        <taxon>Pleosporineae</taxon>
        <taxon>Pleosporaceae</taxon>
        <taxon>Curvularia</taxon>
    </lineage>
</organism>
<dbReference type="Pfam" id="PF12110">
    <property type="entry name" value="Nup96"/>
    <property type="match status" value="1"/>
</dbReference>
<name>A0A9Q9DUW8_CURCL</name>
<evidence type="ECO:0000256" key="9">
    <source>
        <dbReference type="ARBA" id="ARBA00023242"/>
    </source>
</evidence>
<evidence type="ECO:0000256" key="6">
    <source>
        <dbReference type="ARBA" id="ARBA00022927"/>
    </source>
</evidence>
<dbReference type="InterPro" id="IPR025574">
    <property type="entry name" value="Nucleoporin_FG_rpt"/>
</dbReference>
<dbReference type="GO" id="GO:0003723">
    <property type="term" value="F:RNA binding"/>
    <property type="evidence" value="ECO:0007669"/>
    <property type="project" value="TreeGrafter"/>
</dbReference>
<dbReference type="PANTHER" id="PTHR23198">
    <property type="entry name" value="NUCLEOPORIN"/>
    <property type="match status" value="1"/>
</dbReference>
<dbReference type="GO" id="GO:0051028">
    <property type="term" value="P:mRNA transport"/>
    <property type="evidence" value="ECO:0007669"/>
    <property type="project" value="UniProtKB-KW"/>
</dbReference>
<keyword evidence="7" id="KW-0811">Translocation</keyword>
<feature type="compositionally biased region" description="Polar residues" evidence="10">
    <location>
        <begin position="644"/>
        <end position="658"/>
    </location>
</feature>
<evidence type="ECO:0000256" key="10">
    <source>
        <dbReference type="SAM" id="MobiDB-lite"/>
    </source>
</evidence>
<feature type="compositionally biased region" description="Polar residues" evidence="10">
    <location>
        <begin position="187"/>
        <end position="199"/>
    </location>
</feature>
<evidence type="ECO:0000256" key="5">
    <source>
        <dbReference type="ARBA" id="ARBA00022816"/>
    </source>
</evidence>
<proteinExistence type="inferred from homology"/>
<feature type="compositionally biased region" description="Acidic residues" evidence="10">
    <location>
        <begin position="1040"/>
        <end position="1051"/>
    </location>
</feature>
<evidence type="ECO:0000313" key="12">
    <source>
        <dbReference type="EMBL" id="USP81503.1"/>
    </source>
</evidence>
<keyword evidence="3" id="KW-0813">Transport</keyword>
<feature type="compositionally biased region" description="Polar residues" evidence="10">
    <location>
        <begin position="1161"/>
        <end position="1172"/>
    </location>
</feature>
<feature type="compositionally biased region" description="Polar residues" evidence="10">
    <location>
        <begin position="1068"/>
        <end position="1090"/>
    </location>
</feature>
<dbReference type="Pfam" id="PF13634">
    <property type="entry name" value="Nucleoporin_FG"/>
    <property type="match status" value="5"/>
</dbReference>
<dbReference type="PROSITE" id="PS51434">
    <property type="entry name" value="NUP_C"/>
    <property type="match status" value="1"/>
</dbReference>
<feature type="compositionally biased region" description="Low complexity" evidence="10">
    <location>
        <begin position="559"/>
        <end position="569"/>
    </location>
</feature>
<feature type="compositionally biased region" description="Basic and acidic residues" evidence="10">
    <location>
        <begin position="1227"/>
        <end position="1246"/>
    </location>
</feature>
<feature type="compositionally biased region" description="Polar residues" evidence="10">
    <location>
        <begin position="701"/>
        <end position="710"/>
    </location>
</feature>
<feature type="compositionally biased region" description="Gly residues" evidence="10">
    <location>
        <begin position="337"/>
        <end position="370"/>
    </location>
</feature>
<gene>
    <name evidence="12" type="ORF">yc1106_08777</name>
</gene>
<dbReference type="SUPFAM" id="SSF82215">
    <property type="entry name" value="C-terminal autoproteolytic domain of nucleoporin nup98"/>
    <property type="match status" value="1"/>
</dbReference>
<dbReference type="VEuPathDB" id="FungiDB:yc1106_08777"/>
<feature type="compositionally biased region" description="Gly residues" evidence="10">
    <location>
        <begin position="486"/>
        <end position="502"/>
    </location>
</feature>
<evidence type="ECO:0000259" key="11">
    <source>
        <dbReference type="PROSITE" id="PS51434"/>
    </source>
</evidence>
<feature type="region of interest" description="Disordered" evidence="10">
    <location>
        <begin position="1225"/>
        <end position="1253"/>
    </location>
</feature>
<dbReference type="InterPro" id="IPR021967">
    <property type="entry name" value="Nup98_C"/>
</dbReference>
<keyword evidence="9" id="KW-0539">Nucleus</keyword>
<dbReference type="GO" id="GO:0008139">
    <property type="term" value="F:nuclear localization sequence binding"/>
    <property type="evidence" value="ECO:0007669"/>
    <property type="project" value="TreeGrafter"/>
</dbReference>
<keyword evidence="4" id="KW-0068">Autocatalytic cleavage</keyword>
<dbReference type="Gene3D" id="1.25.40.690">
    <property type="match status" value="1"/>
</dbReference>
<feature type="compositionally biased region" description="Low complexity" evidence="10">
    <location>
        <begin position="454"/>
        <end position="466"/>
    </location>
</feature>
<dbReference type="PANTHER" id="PTHR23198:SF6">
    <property type="entry name" value="NUCLEAR PORE COMPLEX PROTEIN NUP98-NUP96"/>
    <property type="match status" value="1"/>
</dbReference>
<accession>A0A9Q9DUW8</accession>
<dbReference type="Gene3D" id="3.30.1610.10">
    <property type="entry name" value="Peptidase S59, nucleoporin"/>
    <property type="match status" value="1"/>
</dbReference>
<feature type="region of interest" description="Disordered" evidence="10">
    <location>
        <begin position="837"/>
        <end position="862"/>
    </location>
</feature>
<feature type="compositionally biased region" description="Gly residues" evidence="10">
    <location>
        <begin position="395"/>
        <end position="417"/>
    </location>
</feature>
<feature type="compositionally biased region" description="Polar residues" evidence="10">
    <location>
        <begin position="880"/>
        <end position="889"/>
    </location>
</feature>
<feature type="domain" description="Peptidase S59" evidence="11">
    <location>
        <begin position="895"/>
        <end position="1033"/>
    </location>
</feature>
<comment type="subcellular location">
    <subcellularLocation>
        <location evidence="1">Nucleus</location>
        <location evidence="1">Nuclear pore complex</location>
    </subcellularLocation>
</comment>
<feature type="region of interest" description="Disordered" evidence="10">
    <location>
        <begin position="877"/>
        <end position="903"/>
    </location>
</feature>
<comment type="similarity">
    <text evidence="2">Belongs to the nucleoporin GLFG family.</text>
</comment>
<dbReference type="InterPro" id="IPR037665">
    <property type="entry name" value="Nucleoporin_S59-like"/>
</dbReference>
<feature type="compositionally biased region" description="Low complexity" evidence="10">
    <location>
        <begin position="384"/>
        <end position="394"/>
    </location>
</feature>
<feature type="compositionally biased region" description="Polar residues" evidence="10">
    <location>
        <begin position="418"/>
        <end position="427"/>
    </location>
</feature>
<evidence type="ECO:0000313" key="13">
    <source>
        <dbReference type="Proteomes" id="UP001056012"/>
    </source>
</evidence>
<dbReference type="Pfam" id="PF04096">
    <property type="entry name" value="Nucleoporin2"/>
    <property type="match status" value="1"/>
</dbReference>
<dbReference type="FunFam" id="1.25.40.690:FF:000003">
    <property type="entry name" value="Nucleoporin SONB, putative"/>
    <property type="match status" value="1"/>
</dbReference>
<feature type="region of interest" description="Disordered" evidence="10">
    <location>
        <begin position="178"/>
        <end position="211"/>
    </location>
</feature>
<dbReference type="Gene3D" id="1.10.10.2360">
    <property type="match status" value="1"/>
</dbReference>
<feature type="compositionally biased region" description="Polar residues" evidence="10">
    <location>
        <begin position="609"/>
        <end position="623"/>
    </location>
</feature>
<feature type="region of interest" description="Disordered" evidence="10">
    <location>
        <begin position="1040"/>
        <end position="1172"/>
    </location>
</feature>
<dbReference type="GO" id="GO:0000973">
    <property type="term" value="P:post-transcriptional tethering of RNA polymerase II gene DNA at nuclear periphery"/>
    <property type="evidence" value="ECO:0007669"/>
    <property type="project" value="TreeGrafter"/>
</dbReference>
<protein>
    <submittedName>
        <fullName evidence="12">Nucleoporin NUP145</fullName>
    </submittedName>
</protein>